<evidence type="ECO:0000313" key="2">
    <source>
        <dbReference type="Proteomes" id="UP000375525"/>
    </source>
</evidence>
<proteinExistence type="predicted"/>
<gene>
    <name evidence="1" type="ORF">PS880_02647</name>
</gene>
<evidence type="ECO:0000313" key="1">
    <source>
        <dbReference type="EMBL" id="VVO97789.1"/>
    </source>
</evidence>
<protein>
    <submittedName>
        <fullName evidence="1">Uncharacterized protein</fullName>
    </submittedName>
</protein>
<accession>A0A5E7K7N2</accession>
<dbReference type="OrthoDB" id="7032170at2"/>
<name>A0A5E7K7N2_PSEFL</name>
<sequence length="81" mass="8901">MGDTENAQRADGYRRNRLGDTRALLMDTGLNIGNLYVKTQNLWERAISGRRSDDGGITVDDDVECYGLIASSLAPTLILLN</sequence>
<dbReference type="RefSeq" id="WP_150780097.1">
    <property type="nucleotide sequence ID" value="NZ_CABVIH010000012.1"/>
</dbReference>
<dbReference type="Proteomes" id="UP000375525">
    <property type="component" value="Unassembled WGS sequence"/>
</dbReference>
<dbReference type="EMBL" id="CABVIH010000012">
    <property type="protein sequence ID" value="VVO97789.1"/>
    <property type="molecule type" value="Genomic_DNA"/>
</dbReference>
<organism evidence="1 2">
    <name type="scientific">Pseudomonas fluorescens</name>
    <dbReference type="NCBI Taxonomy" id="294"/>
    <lineage>
        <taxon>Bacteria</taxon>
        <taxon>Pseudomonadati</taxon>
        <taxon>Pseudomonadota</taxon>
        <taxon>Gammaproteobacteria</taxon>
        <taxon>Pseudomonadales</taxon>
        <taxon>Pseudomonadaceae</taxon>
        <taxon>Pseudomonas</taxon>
    </lineage>
</organism>
<reference evidence="1 2" key="1">
    <citation type="submission" date="2019-09" db="EMBL/GenBank/DDBJ databases">
        <authorList>
            <person name="Chandra G."/>
            <person name="Truman W A."/>
        </authorList>
    </citation>
    <scope>NUCLEOTIDE SEQUENCE [LARGE SCALE GENOMIC DNA]</scope>
    <source>
        <strain evidence="1">PS880</strain>
    </source>
</reference>
<dbReference type="AlphaFoldDB" id="A0A5E7K7N2"/>